<evidence type="ECO:0000259" key="14">
    <source>
        <dbReference type="PROSITE" id="PS50262"/>
    </source>
</evidence>
<keyword evidence="10" id="KW-0325">Glycoprotein</keyword>
<evidence type="ECO:0000256" key="13">
    <source>
        <dbReference type="RuleBase" id="RU363047"/>
    </source>
</evidence>
<evidence type="ECO:0000256" key="1">
    <source>
        <dbReference type="ARBA" id="ARBA00004651"/>
    </source>
</evidence>
<feature type="transmembrane region" description="Helical" evidence="13">
    <location>
        <begin position="28"/>
        <end position="51"/>
    </location>
</feature>
<dbReference type="Proteomes" id="UP000770717">
    <property type="component" value="Unassembled WGS sequence"/>
</dbReference>
<reference evidence="15" key="1">
    <citation type="thesis" date="2020" institute="ProQuest LLC" country="789 East Eisenhower Parkway, Ann Arbor, MI, USA">
        <title>Comparative Genomics and Chromosome Evolution.</title>
        <authorList>
            <person name="Mudd A.B."/>
        </authorList>
    </citation>
    <scope>NUCLEOTIDE SEQUENCE</scope>
    <source>
        <strain evidence="15">HN-11 Male</strain>
        <tissue evidence="15">Kidney and liver</tissue>
    </source>
</reference>
<keyword evidence="6 13" id="KW-1133">Transmembrane helix</keyword>
<evidence type="ECO:0000256" key="4">
    <source>
        <dbReference type="ARBA" id="ARBA00022692"/>
    </source>
</evidence>
<dbReference type="PRINTS" id="PR00245">
    <property type="entry name" value="OLFACTORYR"/>
</dbReference>
<comment type="similarity">
    <text evidence="12">Belongs to the G-protein coupled receptor 1 family.</text>
</comment>
<keyword evidence="5 13" id="KW-0552">Olfaction</keyword>
<keyword evidence="3 13" id="KW-0716">Sensory transduction</keyword>
<feature type="domain" description="G-protein coupled receptors family 1 profile" evidence="14">
    <location>
        <begin position="44"/>
        <end position="293"/>
    </location>
</feature>
<dbReference type="CDD" id="cd13954">
    <property type="entry name" value="7tmA_OR"/>
    <property type="match status" value="1"/>
</dbReference>
<evidence type="ECO:0000256" key="10">
    <source>
        <dbReference type="ARBA" id="ARBA00023180"/>
    </source>
</evidence>
<comment type="subcellular location">
    <subcellularLocation>
        <location evidence="1 13">Cell membrane</location>
        <topology evidence="1 13">Multi-pass membrane protein</topology>
    </subcellularLocation>
</comment>
<organism evidence="15 16">
    <name type="scientific">Eleutherodactylus coqui</name>
    <name type="common">Puerto Rican coqui</name>
    <dbReference type="NCBI Taxonomy" id="57060"/>
    <lineage>
        <taxon>Eukaryota</taxon>
        <taxon>Metazoa</taxon>
        <taxon>Chordata</taxon>
        <taxon>Craniata</taxon>
        <taxon>Vertebrata</taxon>
        <taxon>Euteleostomi</taxon>
        <taxon>Amphibia</taxon>
        <taxon>Batrachia</taxon>
        <taxon>Anura</taxon>
        <taxon>Neobatrachia</taxon>
        <taxon>Hyloidea</taxon>
        <taxon>Eleutherodactylidae</taxon>
        <taxon>Eleutherodactylinae</taxon>
        <taxon>Eleutherodactylus</taxon>
        <taxon>Eleutherodactylus</taxon>
    </lineage>
</organism>
<dbReference type="GO" id="GO:0005886">
    <property type="term" value="C:plasma membrane"/>
    <property type="evidence" value="ECO:0007669"/>
    <property type="project" value="UniProtKB-SubCell"/>
</dbReference>
<dbReference type="Gene3D" id="1.20.1070.10">
    <property type="entry name" value="Rhodopsin 7-helix transmembrane proteins"/>
    <property type="match status" value="1"/>
</dbReference>
<dbReference type="InterPro" id="IPR000276">
    <property type="entry name" value="GPCR_Rhodpsn"/>
</dbReference>
<feature type="non-terminal residue" evidence="15">
    <location>
        <position position="306"/>
    </location>
</feature>
<dbReference type="AlphaFoldDB" id="A0A8J6JW74"/>
<evidence type="ECO:0000313" key="16">
    <source>
        <dbReference type="Proteomes" id="UP000770717"/>
    </source>
</evidence>
<keyword evidence="8 13" id="KW-0472">Membrane</keyword>
<evidence type="ECO:0000256" key="7">
    <source>
        <dbReference type="ARBA" id="ARBA00023040"/>
    </source>
</evidence>
<keyword evidence="16" id="KW-1185">Reference proteome</keyword>
<feature type="transmembrane region" description="Helical" evidence="13">
    <location>
        <begin position="105"/>
        <end position="123"/>
    </location>
</feature>
<proteinExistence type="inferred from homology"/>
<accession>A0A8J6JW74</accession>
<dbReference type="EMBL" id="WNTK01001699">
    <property type="protein sequence ID" value="KAG9466954.1"/>
    <property type="molecule type" value="Genomic_DNA"/>
</dbReference>
<dbReference type="Pfam" id="PF13853">
    <property type="entry name" value="7tm_4"/>
    <property type="match status" value="1"/>
</dbReference>
<keyword evidence="4 12" id="KW-0812">Transmembrane</keyword>
<dbReference type="PROSITE" id="PS50262">
    <property type="entry name" value="G_PROTEIN_RECEP_F1_2"/>
    <property type="match status" value="1"/>
</dbReference>
<keyword evidence="11 12" id="KW-0807">Transducer</keyword>
<evidence type="ECO:0000256" key="12">
    <source>
        <dbReference type="RuleBase" id="RU000688"/>
    </source>
</evidence>
<keyword evidence="9 12" id="KW-0675">Receptor</keyword>
<dbReference type="GO" id="GO:0004984">
    <property type="term" value="F:olfactory receptor activity"/>
    <property type="evidence" value="ECO:0007669"/>
    <property type="project" value="InterPro"/>
</dbReference>
<comment type="caution">
    <text evidence="15">The sequence shown here is derived from an EMBL/GenBank/DDBJ whole genome shotgun (WGS) entry which is preliminary data.</text>
</comment>
<dbReference type="FunFam" id="1.20.1070.10:FF:000010">
    <property type="entry name" value="Olfactory receptor"/>
    <property type="match status" value="1"/>
</dbReference>
<dbReference type="InterPro" id="IPR050516">
    <property type="entry name" value="Olfactory_GPCR"/>
</dbReference>
<gene>
    <name evidence="15" type="ORF">GDO78_015826</name>
</gene>
<keyword evidence="7 12" id="KW-0297">G-protein coupled receptor</keyword>
<dbReference type="SUPFAM" id="SSF81321">
    <property type="entry name" value="Family A G protein-coupled receptor-like"/>
    <property type="match status" value="1"/>
</dbReference>
<feature type="transmembrane region" description="Helical" evidence="13">
    <location>
        <begin position="135"/>
        <end position="157"/>
    </location>
</feature>
<sequence length="306" mass="35136">MPHIDAENRTCAKVLLVLGFKYYCAYEFLFIILFSVAYLQVIMVNMLIVTLGCFCHQLQKPMFFFLMNLSVADICFSSWIMPWMITSIFLKNRSISLTACAMQMYGFLAFTSSEFLLLSAMAYDRYVAICNPLHYYLIMNRRFCAGFAAGCWLLGFADTFPHAWFTLRACYCSSNRLNHFFCDLTALMKMSCSETYSIERITYVEGAFLGVGPFVLTVTSYVFIINTVLKIQSTEGRAKAFSTCSSHLMIVVIFYGTTLSMYMRPTSTFSLEVNKMITLIYVMIIPMLNPVVYSLRNRELNRALKM</sequence>
<dbReference type="PANTHER" id="PTHR26452">
    <property type="entry name" value="OLFACTORY RECEPTOR"/>
    <property type="match status" value="1"/>
</dbReference>
<evidence type="ECO:0000256" key="11">
    <source>
        <dbReference type="ARBA" id="ARBA00023224"/>
    </source>
</evidence>
<evidence type="ECO:0000256" key="5">
    <source>
        <dbReference type="ARBA" id="ARBA00022725"/>
    </source>
</evidence>
<dbReference type="PRINTS" id="PR00237">
    <property type="entry name" value="GPCRRHODOPSN"/>
</dbReference>
<protein>
    <recommendedName>
        <fullName evidence="13">Olfactory receptor</fullName>
    </recommendedName>
</protein>
<feature type="transmembrane region" description="Helical" evidence="13">
    <location>
        <begin position="276"/>
        <end position="295"/>
    </location>
</feature>
<evidence type="ECO:0000256" key="9">
    <source>
        <dbReference type="ARBA" id="ARBA00023170"/>
    </source>
</evidence>
<dbReference type="InterPro" id="IPR017452">
    <property type="entry name" value="GPCR_Rhodpsn_7TM"/>
</dbReference>
<feature type="transmembrane region" description="Helical" evidence="13">
    <location>
        <begin position="63"/>
        <end position="85"/>
    </location>
</feature>
<evidence type="ECO:0000256" key="8">
    <source>
        <dbReference type="ARBA" id="ARBA00023136"/>
    </source>
</evidence>
<dbReference type="PROSITE" id="PS00237">
    <property type="entry name" value="G_PROTEIN_RECEP_F1_1"/>
    <property type="match status" value="1"/>
</dbReference>
<dbReference type="GO" id="GO:0004930">
    <property type="term" value="F:G protein-coupled receptor activity"/>
    <property type="evidence" value="ECO:0007669"/>
    <property type="project" value="UniProtKB-KW"/>
</dbReference>
<feature type="transmembrane region" description="Helical" evidence="13">
    <location>
        <begin position="207"/>
        <end position="229"/>
    </location>
</feature>
<evidence type="ECO:0000256" key="6">
    <source>
        <dbReference type="ARBA" id="ARBA00022989"/>
    </source>
</evidence>
<dbReference type="InterPro" id="IPR000725">
    <property type="entry name" value="Olfact_rcpt"/>
</dbReference>
<feature type="transmembrane region" description="Helical" evidence="13">
    <location>
        <begin position="241"/>
        <end position="264"/>
    </location>
</feature>
<evidence type="ECO:0000256" key="3">
    <source>
        <dbReference type="ARBA" id="ARBA00022606"/>
    </source>
</evidence>
<keyword evidence="2 13" id="KW-1003">Cell membrane</keyword>
<name>A0A8J6JW74_ELECQ</name>
<evidence type="ECO:0000313" key="15">
    <source>
        <dbReference type="EMBL" id="KAG9466954.1"/>
    </source>
</evidence>
<dbReference type="OrthoDB" id="5967130at2759"/>
<evidence type="ECO:0000256" key="2">
    <source>
        <dbReference type="ARBA" id="ARBA00022475"/>
    </source>
</evidence>